<dbReference type="InterPro" id="IPR043502">
    <property type="entry name" value="DNA/RNA_pol_sf"/>
</dbReference>
<dbReference type="InterPro" id="IPR013103">
    <property type="entry name" value="RVT_2"/>
</dbReference>
<evidence type="ECO:0000256" key="2">
    <source>
        <dbReference type="SAM" id="MobiDB-lite"/>
    </source>
</evidence>
<feature type="compositionally biased region" description="Pro residues" evidence="2">
    <location>
        <begin position="633"/>
        <end position="642"/>
    </location>
</feature>
<organism evidence="6">
    <name type="scientific">Salix viminalis</name>
    <name type="common">Common osier</name>
    <name type="synonym">Basket willow</name>
    <dbReference type="NCBI Taxonomy" id="40686"/>
    <lineage>
        <taxon>Eukaryota</taxon>
        <taxon>Viridiplantae</taxon>
        <taxon>Streptophyta</taxon>
        <taxon>Embryophyta</taxon>
        <taxon>Tracheophyta</taxon>
        <taxon>Spermatophyta</taxon>
        <taxon>Magnoliopsida</taxon>
        <taxon>eudicotyledons</taxon>
        <taxon>Gunneridae</taxon>
        <taxon>Pentapetalae</taxon>
        <taxon>rosids</taxon>
        <taxon>fabids</taxon>
        <taxon>Malpighiales</taxon>
        <taxon>Salicaceae</taxon>
        <taxon>Saliceae</taxon>
        <taxon>Salix</taxon>
    </lineage>
</organism>
<feature type="compositionally biased region" description="Pro residues" evidence="2">
    <location>
        <begin position="653"/>
        <end position="662"/>
    </location>
</feature>
<dbReference type="GO" id="GO:0004190">
    <property type="term" value="F:aspartic-type endopeptidase activity"/>
    <property type="evidence" value="ECO:0007669"/>
    <property type="project" value="UniProtKB-KW"/>
</dbReference>
<feature type="compositionally biased region" description="Basic residues" evidence="2">
    <location>
        <begin position="258"/>
        <end position="268"/>
    </location>
</feature>
<gene>
    <name evidence="6" type="ORF">SVIM_LOCUS357056</name>
</gene>
<dbReference type="Pfam" id="PF22936">
    <property type="entry name" value="Pol_BBD"/>
    <property type="match status" value="1"/>
</dbReference>
<dbReference type="SUPFAM" id="SSF56672">
    <property type="entry name" value="DNA/RNA polymerases"/>
    <property type="match status" value="1"/>
</dbReference>
<evidence type="ECO:0000313" key="6">
    <source>
        <dbReference type="EMBL" id="VFU52240.1"/>
    </source>
</evidence>
<feature type="domain" description="Retroviral polymerase SH3-like" evidence="5">
    <location>
        <begin position="580"/>
        <end position="613"/>
    </location>
</feature>
<dbReference type="Pfam" id="PF25597">
    <property type="entry name" value="SH3_retrovirus"/>
    <property type="match status" value="1"/>
</dbReference>
<evidence type="ECO:0000259" key="3">
    <source>
        <dbReference type="Pfam" id="PF07727"/>
    </source>
</evidence>
<dbReference type="PANTHER" id="PTHR11439:SF524">
    <property type="entry name" value="RNA-DIRECTED DNA POLYMERASE, PROTEIN KINASE RLK-PELLE-DLSV FAMILY"/>
    <property type="match status" value="1"/>
</dbReference>
<evidence type="ECO:0000259" key="5">
    <source>
        <dbReference type="Pfam" id="PF25597"/>
    </source>
</evidence>
<feature type="compositionally biased region" description="Low complexity" evidence="2">
    <location>
        <begin position="362"/>
        <end position="377"/>
    </location>
</feature>
<protein>
    <submittedName>
        <fullName evidence="6">Uncharacterized protein</fullName>
    </submittedName>
</protein>
<reference evidence="6" key="1">
    <citation type="submission" date="2019-03" db="EMBL/GenBank/DDBJ databases">
        <authorList>
            <person name="Mank J."/>
            <person name="Almeida P."/>
        </authorList>
    </citation>
    <scope>NUCLEOTIDE SEQUENCE</scope>
    <source>
        <strain evidence="6">78183</strain>
    </source>
</reference>
<dbReference type="Pfam" id="PF07727">
    <property type="entry name" value="RVT_2"/>
    <property type="match status" value="1"/>
</dbReference>
<dbReference type="AlphaFoldDB" id="A0A6N2MEI9"/>
<feature type="region of interest" description="Disordered" evidence="2">
    <location>
        <begin position="982"/>
        <end position="1003"/>
    </location>
</feature>
<feature type="domain" description="Reverse transcriptase Ty1/copia-type" evidence="3">
    <location>
        <begin position="750"/>
        <end position="992"/>
    </location>
</feature>
<feature type="region of interest" description="Disordered" evidence="2">
    <location>
        <begin position="229"/>
        <end position="334"/>
    </location>
</feature>
<feature type="region of interest" description="Disordered" evidence="2">
    <location>
        <begin position="633"/>
        <end position="699"/>
    </location>
</feature>
<feature type="domain" description="Retrovirus-related Pol polyprotein from transposon TNT 1-94-like beta-barrel" evidence="4">
    <location>
        <begin position="428"/>
        <end position="504"/>
    </location>
</feature>
<feature type="compositionally biased region" description="Low complexity" evidence="2">
    <location>
        <begin position="663"/>
        <end position="673"/>
    </location>
</feature>
<dbReference type="EMBL" id="CAADRP010001785">
    <property type="protein sequence ID" value="VFU52240.1"/>
    <property type="molecule type" value="Genomic_DNA"/>
</dbReference>
<keyword evidence="1" id="KW-0645">Protease</keyword>
<dbReference type="CDD" id="cd09272">
    <property type="entry name" value="RNase_HI_RT_Ty1"/>
    <property type="match status" value="1"/>
</dbReference>
<keyword evidence="1" id="KW-0064">Aspartyl protease</keyword>
<name>A0A6N2MEI9_SALVM</name>
<dbReference type="InterPro" id="IPR054722">
    <property type="entry name" value="PolX-like_BBD"/>
</dbReference>
<dbReference type="InterPro" id="IPR057670">
    <property type="entry name" value="SH3_retrovirus"/>
</dbReference>
<evidence type="ECO:0000256" key="1">
    <source>
        <dbReference type="ARBA" id="ARBA00022750"/>
    </source>
</evidence>
<feature type="compositionally biased region" description="Pro residues" evidence="2">
    <location>
        <begin position="674"/>
        <end position="683"/>
    </location>
</feature>
<proteinExistence type="predicted"/>
<sequence>MEDQSENIETNLTASLDSTPTKTHHSHHSHPALTVSNIATFIKVTLDIEKGQYITWSELFKIHVRAYQVLDHIIPTSTEKMKFQDTDPDLWSRVDAIVLQWIYSTISEDLLNTILERDSTAENAWNQLKDIFSDNKNSRALYLEQEFSKVQMDDFADASSYCQHLKSLSDQLSNVGAPVSNERLVLQLLSGLTDAYAGVGSQIRHGDTLPLFYKARSMLVLEETARMKRAAQSPSSSAFLVSPGGHSGGHMTGNPHHQSPHHNWKPTHPRSSPTRGGRGGGGGARHGKGRGRSGRGQWNPSAQPRRNFDNGNFGAGSGNGNFGQKDTNGNGWDYRQRNGNGWAYPPWAGPWQAWATPPCPYPTAQTQQPTQQGLLGPRPQQAHMAAAHSSAQQAHMAAAHSSAQSSYAPTDIQAAMHTLSIAPPDDQWYMDTGATSHMTANGGNLTSYLNMSNNRNITVGNGHTIPIIGYGHALLPKPNPPLNLNNVLHAPKLIKNLVSIRRFTIDNNASVEFDPFGFSVKDFPTGMPLMRCNSSSDLYPVTTRPSIEFSTPSAFTVVSPDLWHNRLGHPGFPILSSLRPSNHRGYKCYDLSSRKILVSRHVNFDEHTFPFSTLHTTTCPTYEFLDAGLLPSLPSPTPPISPAAPLTDHSAQPIPPPSPQPTSPLTNPPQTHSPTPPRAPPQTLPLAHAPHSPQMTTRSQHGIFKPRNILNLHTSAENSISPLPTNPRNALHDHNWKMAMKDEYDALIENKTWDLVPRPSNANIIRSLWIFRHKKNSDGSFERYKARLVGDGAGQQTGIDCGETFSPVVKPATIRTVLSIALSKSWCLHQLDVKNAFLHGNLDETVYMHQPPGFRNTEHPDYVCLLRKSLYGLKQAPRAWYQRFADYVALLGFSHSISDHSLFIYRQGNDMAYILLYVDDIILAASSTALRESIISKLASEFAMKDLGPISYFLGISVTRHSGGLFLSQKKYAAEIIERAGMSSSKPSPTPVDTKSKLSISSGNPYHDPTEYRSLAGALQYLTFTRPDISYAVQQICLFMHDPRTQHMSALKRIIRYIQGTLDLGLHLYPSSDHALTSYTDADWGGCPDTRRSTSGYCVYLGDNLISWSAKRQPTLSRSSAEAEYRGVTNVVSESCWIRNLLLELHCPISKATLVYCDNISAVYLSGNPVQHQRTKHIEMDIHFVREKVARGKVRVLHVPSRYQIADIFTKGLPQQLFDDFRDSLNVRQPPVSTTGVY</sequence>
<dbReference type="Pfam" id="PF14223">
    <property type="entry name" value="Retrotran_gag_2"/>
    <property type="match status" value="1"/>
</dbReference>
<keyword evidence="1" id="KW-0378">Hydrolase</keyword>
<accession>A0A6N2MEI9</accession>
<dbReference type="PANTHER" id="PTHR11439">
    <property type="entry name" value="GAG-POL-RELATED RETROTRANSPOSON"/>
    <property type="match status" value="1"/>
</dbReference>
<evidence type="ECO:0000259" key="4">
    <source>
        <dbReference type="Pfam" id="PF22936"/>
    </source>
</evidence>
<feature type="compositionally biased region" description="Low complexity" evidence="2">
    <location>
        <begin position="643"/>
        <end position="652"/>
    </location>
</feature>
<feature type="region of interest" description="Disordered" evidence="2">
    <location>
        <begin position="355"/>
        <end position="377"/>
    </location>
</feature>